<accession>A0A392VMW2</accession>
<sequence>DSASAKEADGETDAEAFHQQSDDTMYEKESESNDESTDPEPEPVLTTKAPSIRVQKNHPKDLIIGNPNQG</sequence>
<comment type="caution">
    <text evidence="2">The sequence shown here is derived from an EMBL/GenBank/DDBJ whole genome shotgun (WGS) entry which is preliminary data.</text>
</comment>
<feature type="compositionally biased region" description="Acidic residues" evidence="1">
    <location>
        <begin position="32"/>
        <end position="41"/>
    </location>
</feature>
<proteinExistence type="predicted"/>
<dbReference type="AlphaFoldDB" id="A0A392VMW2"/>
<feature type="non-terminal residue" evidence="2">
    <location>
        <position position="70"/>
    </location>
</feature>
<keyword evidence="3" id="KW-1185">Reference proteome</keyword>
<dbReference type="Proteomes" id="UP000265520">
    <property type="component" value="Unassembled WGS sequence"/>
</dbReference>
<evidence type="ECO:0000256" key="1">
    <source>
        <dbReference type="SAM" id="MobiDB-lite"/>
    </source>
</evidence>
<name>A0A392VMW2_9FABA</name>
<evidence type="ECO:0000313" key="3">
    <source>
        <dbReference type="Proteomes" id="UP000265520"/>
    </source>
</evidence>
<feature type="region of interest" description="Disordered" evidence="1">
    <location>
        <begin position="1"/>
        <end position="70"/>
    </location>
</feature>
<feature type="non-terminal residue" evidence="2">
    <location>
        <position position="1"/>
    </location>
</feature>
<evidence type="ECO:0000313" key="2">
    <source>
        <dbReference type="EMBL" id="MCI87750.1"/>
    </source>
</evidence>
<evidence type="ECO:0008006" key="4">
    <source>
        <dbReference type="Google" id="ProtNLM"/>
    </source>
</evidence>
<dbReference type="EMBL" id="LXQA011174469">
    <property type="protein sequence ID" value="MCI87750.1"/>
    <property type="molecule type" value="Genomic_DNA"/>
</dbReference>
<organism evidence="2 3">
    <name type="scientific">Trifolium medium</name>
    <dbReference type="NCBI Taxonomy" id="97028"/>
    <lineage>
        <taxon>Eukaryota</taxon>
        <taxon>Viridiplantae</taxon>
        <taxon>Streptophyta</taxon>
        <taxon>Embryophyta</taxon>
        <taxon>Tracheophyta</taxon>
        <taxon>Spermatophyta</taxon>
        <taxon>Magnoliopsida</taxon>
        <taxon>eudicotyledons</taxon>
        <taxon>Gunneridae</taxon>
        <taxon>Pentapetalae</taxon>
        <taxon>rosids</taxon>
        <taxon>fabids</taxon>
        <taxon>Fabales</taxon>
        <taxon>Fabaceae</taxon>
        <taxon>Papilionoideae</taxon>
        <taxon>50 kb inversion clade</taxon>
        <taxon>NPAAA clade</taxon>
        <taxon>Hologalegina</taxon>
        <taxon>IRL clade</taxon>
        <taxon>Trifolieae</taxon>
        <taxon>Trifolium</taxon>
    </lineage>
</organism>
<reference evidence="2 3" key="1">
    <citation type="journal article" date="2018" name="Front. Plant Sci.">
        <title>Red Clover (Trifolium pratense) and Zigzag Clover (T. medium) - A Picture of Genomic Similarities and Differences.</title>
        <authorList>
            <person name="Dluhosova J."/>
            <person name="Istvanek J."/>
            <person name="Nedelnik J."/>
            <person name="Repkova J."/>
        </authorList>
    </citation>
    <scope>NUCLEOTIDE SEQUENCE [LARGE SCALE GENOMIC DNA]</scope>
    <source>
        <strain evidence="3">cv. 10/8</strain>
        <tissue evidence="2">Leaf</tissue>
    </source>
</reference>
<protein>
    <recommendedName>
        <fullName evidence="4">Gag-pol polyprotein</fullName>
    </recommendedName>
</protein>